<feature type="domain" description="AB hydrolase-1" evidence="3">
    <location>
        <begin position="28"/>
        <end position="264"/>
    </location>
</feature>
<name>Q8DJR5_THEVB</name>
<dbReference type="EMBL" id="BA000039">
    <property type="protein sequence ID" value="BAC08709.1"/>
    <property type="molecule type" value="Genomic_DNA"/>
</dbReference>
<dbReference type="PANTHER" id="PTHR43039">
    <property type="entry name" value="ESTERASE-RELATED"/>
    <property type="match status" value="1"/>
</dbReference>
<dbReference type="GO" id="GO:0016787">
    <property type="term" value="F:hydrolase activity"/>
    <property type="evidence" value="ECO:0007669"/>
    <property type="project" value="UniProtKB-KW"/>
</dbReference>
<evidence type="ECO:0000259" key="3">
    <source>
        <dbReference type="Pfam" id="PF12697"/>
    </source>
</evidence>
<dbReference type="Gene3D" id="3.40.50.1820">
    <property type="entry name" value="alpha/beta hydrolase"/>
    <property type="match status" value="1"/>
</dbReference>
<dbReference type="Pfam" id="PF12697">
    <property type="entry name" value="Abhydrolase_6"/>
    <property type="match status" value="1"/>
</dbReference>
<proteinExistence type="inferred from homology"/>
<organism evidence="4 5">
    <name type="scientific">Thermosynechococcus vestitus (strain NIES-2133 / IAM M-273 / BP-1)</name>
    <dbReference type="NCBI Taxonomy" id="197221"/>
    <lineage>
        <taxon>Bacteria</taxon>
        <taxon>Bacillati</taxon>
        <taxon>Cyanobacteriota</taxon>
        <taxon>Cyanophyceae</taxon>
        <taxon>Acaryochloridales</taxon>
        <taxon>Thermosynechococcaceae</taxon>
        <taxon>Thermosynechococcus</taxon>
    </lineage>
</organism>
<sequence>MEITSQDPCVPDPLKPYVQIDGWGEVPVVLGHGFGTDKSAWDYLTPFLPKGFTYIRYDLAGCGSDEDTQHRYDVQRHSHLYGYADDLIELLDQLGVQSCIYVGHSVSCMIGAIAAIARPDLFRRHIWIGPSPCYLKDENYPGTLTPDDLQAIYEAMVTNYQAWAAGFAPLMFGLKEEHRLADFSQTLFRLQPRIALRTLQMIFDSDTRSFVGKVQQPVHLIFNRNDFVVPQGVALWLHATLPHSTLDWIDAQGHLPHMTHPTAVGSLLKKYMSI</sequence>
<keyword evidence="2" id="KW-0378">Hydrolase</keyword>
<gene>
    <name evidence="4" type="ordered locus">tlr1157</name>
</gene>
<dbReference type="eggNOG" id="COG0596">
    <property type="taxonomic scope" value="Bacteria"/>
</dbReference>
<dbReference type="FunFam" id="3.40.50.1820:FF:000042">
    <property type="entry name" value="probable strigolactone esterase DAD2"/>
    <property type="match status" value="1"/>
</dbReference>
<protein>
    <submittedName>
        <fullName evidence="4">Tlr1157 protein</fullName>
    </submittedName>
</protein>
<dbReference type="PATRIC" id="fig|197221.4.peg.1215"/>
<dbReference type="RefSeq" id="WP_011056999.1">
    <property type="nucleotide sequence ID" value="NC_004113.1"/>
</dbReference>
<evidence type="ECO:0000313" key="4">
    <source>
        <dbReference type="EMBL" id="BAC08709.1"/>
    </source>
</evidence>
<dbReference type="MEROPS" id="S33.A29"/>
<keyword evidence="5" id="KW-1185">Reference proteome</keyword>
<dbReference type="AlphaFoldDB" id="Q8DJR5"/>
<dbReference type="ESTHER" id="theeb-TLR1157">
    <property type="family name" value="RsbQ-like"/>
</dbReference>
<reference evidence="4 5" key="1">
    <citation type="journal article" date="2002" name="DNA Res.">
        <title>Complete genome structure of the thermophilic cyanobacterium Thermosynechococcus elongatus BP-1.</title>
        <authorList>
            <person name="Nakamura Y."/>
            <person name="Kaneko T."/>
            <person name="Sato S."/>
            <person name="Ikeuchi M."/>
            <person name="Katoh H."/>
            <person name="Sasamoto S."/>
            <person name="Watanabe A."/>
            <person name="Iriguchi M."/>
            <person name="Kawashima K."/>
            <person name="Kimura T."/>
            <person name="Kishida Y."/>
            <person name="Kiyokawa C."/>
            <person name="Kohara M."/>
            <person name="Matsumoto M."/>
            <person name="Matsuno A."/>
            <person name="Nakazaki N."/>
            <person name="Shimpo S."/>
            <person name="Sugimoto M."/>
            <person name="Takeuchi C."/>
            <person name="Yamada M."/>
            <person name="Tabata S."/>
        </authorList>
    </citation>
    <scope>NUCLEOTIDE SEQUENCE [LARGE SCALE GENOMIC DNA]</scope>
    <source>
        <strain evidence="5">IAM M-273 / NIES-2133 / BP-1</strain>
    </source>
</reference>
<dbReference type="Proteomes" id="UP000000440">
    <property type="component" value="Chromosome"/>
</dbReference>
<evidence type="ECO:0000256" key="1">
    <source>
        <dbReference type="ARBA" id="ARBA00008645"/>
    </source>
</evidence>
<accession>Q8DJR5</accession>
<dbReference type="STRING" id="197221.gene:10747752"/>
<dbReference type="EnsemblBacteria" id="BAC08709">
    <property type="protein sequence ID" value="BAC08709"/>
    <property type="gene ID" value="BAC08709"/>
</dbReference>
<evidence type="ECO:0000313" key="5">
    <source>
        <dbReference type="Proteomes" id="UP000000440"/>
    </source>
</evidence>
<evidence type="ECO:0000256" key="2">
    <source>
        <dbReference type="ARBA" id="ARBA00022801"/>
    </source>
</evidence>
<dbReference type="InterPro" id="IPR000073">
    <property type="entry name" value="AB_hydrolase_1"/>
</dbReference>
<dbReference type="SUPFAM" id="SSF53474">
    <property type="entry name" value="alpha/beta-Hydrolases"/>
    <property type="match status" value="1"/>
</dbReference>
<comment type="similarity">
    <text evidence="1">Belongs to the AB hydrolase superfamily.</text>
</comment>
<dbReference type="InterPro" id="IPR029058">
    <property type="entry name" value="AB_hydrolase_fold"/>
</dbReference>
<dbReference type="KEGG" id="tel:tlr1157"/>